<protein>
    <submittedName>
        <fullName evidence="1">Uncharacterized protein</fullName>
    </submittedName>
</protein>
<comment type="caution">
    <text evidence="1">The sequence shown here is derived from an EMBL/GenBank/DDBJ whole genome shotgun (WGS) entry which is preliminary data.</text>
</comment>
<dbReference type="Proteomes" id="UP000191518">
    <property type="component" value="Unassembled WGS sequence"/>
</dbReference>
<reference evidence="2" key="1">
    <citation type="journal article" date="2017" name="Nat. Microbiol.">
        <title>Global analysis of biosynthetic gene clusters reveals vast potential of secondary metabolite production in Penicillium species.</title>
        <authorList>
            <person name="Nielsen J.C."/>
            <person name="Grijseels S."/>
            <person name="Prigent S."/>
            <person name="Ji B."/>
            <person name="Dainat J."/>
            <person name="Nielsen K.F."/>
            <person name="Frisvad J.C."/>
            <person name="Workman M."/>
            <person name="Nielsen J."/>
        </authorList>
    </citation>
    <scope>NUCLEOTIDE SEQUENCE [LARGE SCALE GENOMIC DNA]</scope>
    <source>
        <strain evidence="2">IBT 29486</strain>
    </source>
</reference>
<sequence>MGNLSVFPPEIIFNILDELLGSSPRLEHEDFHPITQLIKTNKTLEQYIRIGWMGSNASSSFKQRVNAVQWFPNIEIANASLILQGVDPESIMPIEGPHDLGPDLITGIIFDDCTDCFDLFSEVLPPTYMSCCNEGGWSFLSLALHAKAEKLLDRFFLSSFPPESKDFIAGSANAMGVGPTNLGVSASSRNHQSFSKLFKRLREDLNGNGFQRTVREKLTPKERAAIRSVAPQYLQKMLYEAGLSPMHTSLRYSPYYSGKRTEMY</sequence>
<accession>A0A1V6SD37</accession>
<organism evidence="1 2">
    <name type="scientific">Penicillium vulpinum</name>
    <dbReference type="NCBI Taxonomy" id="29845"/>
    <lineage>
        <taxon>Eukaryota</taxon>
        <taxon>Fungi</taxon>
        <taxon>Dikarya</taxon>
        <taxon>Ascomycota</taxon>
        <taxon>Pezizomycotina</taxon>
        <taxon>Eurotiomycetes</taxon>
        <taxon>Eurotiomycetidae</taxon>
        <taxon>Eurotiales</taxon>
        <taxon>Aspergillaceae</taxon>
        <taxon>Penicillium</taxon>
    </lineage>
</organism>
<dbReference type="EMBL" id="MDYP01000002">
    <property type="protein sequence ID" value="OQE11828.1"/>
    <property type="molecule type" value="Genomic_DNA"/>
</dbReference>
<proteinExistence type="predicted"/>
<keyword evidence="2" id="KW-1185">Reference proteome</keyword>
<dbReference type="AlphaFoldDB" id="A0A1V6SD37"/>
<name>A0A1V6SD37_9EURO</name>
<evidence type="ECO:0000313" key="2">
    <source>
        <dbReference type="Proteomes" id="UP000191518"/>
    </source>
</evidence>
<dbReference type="STRING" id="29845.A0A1V6SD37"/>
<evidence type="ECO:0000313" key="1">
    <source>
        <dbReference type="EMBL" id="OQE11828.1"/>
    </source>
</evidence>
<gene>
    <name evidence="1" type="ORF">PENVUL_c002G06481</name>
</gene>